<dbReference type="EMBL" id="NRRV01000009">
    <property type="protein sequence ID" value="MBK1630239.1"/>
    <property type="molecule type" value="Genomic_DNA"/>
</dbReference>
<reference evidence="3 4" key="1">
    <citation type="journal article" date="2020" name="Microorganisms">
        <title>Osmotic Adaptation and Compatible Solute Biosynthesis of Phototrophic Bacteria as Revealed from Genome Analyses.</title>
        <authorList>
            <person name="Imhoff J.F."/>
            <person name="Rahn T."/>
            <person name="Kunzel S."/>
            <person name="Keller A."/>
            <person name="Neulinger S.C."/>
        </authorList>
    </citation>
    <scope>NUCLEOTIDE SEQUENCE [LARGE SCALE GENOMIC DNA]</scope>
    <source>
        <strain evidence="3 4">DSM 6210</strain>
    </source>
</reference>
<keyword evidence="4" id="KW-1185">Reference proteome</keyword>
<dbReference type="PANTHER" id="PTHR36698">
    <property type="entry name" value="BLL5892 PROTEIN"/>
    <property type="match status" value="1"/>
</dbReference>
<keyword evidence="1" id="KW-0472">Membrane</keyword>
<protein>
    <recommendedName>
        <fullName evidence="2">Mce/MlaD domain-containing protein</fullName>
    </recommendedName>
</protein>
<evidence type="ECO:0000313" key="3">
    <source>
        <dbReference type="EMBL" id="MBK1630239.1"/>
    </source>
</evidence>
<organism evidence="3 4">
    <name type="scientific">Thiohalocapsa halophila</name>
    <dbReference type="NCBI Taxonomy" id="69359"/>
    <lineage>
        <taxon>Bacteria</taxon>
        <taxon>Pseudomonadati</taxon>
        <taxon>Pseudomonadota</taxon>
        <taxon>Gammaproteobacteria</taxon>
        <taxon>Chromatiales</taxon>
        <taxon>Chromatiaceae</taxon>
        <taxon>Thiohalocapsa</taxon>
    </lineage>
</organism>
<gene>
    <name evidence="3" type="ORF">CKO31_05660</name>
</gene>
<keyword evidence="1" id="KW-1133">Transmembrane helix</keyword>
<name>A0ABS1CEB2_9GAMM</name>
<dbReference type="Gene3D" id="1.20.120.20">
    <property type="entry name" value="Apolipoprotein"/>
    <property type="match status" value="1"/>
</dbReference>
<dbReference type="PANTHER" id="PTHR36698:SF3">
    <property type="entry name" value="ABC-TYPE TRANSPORT AUXILIARY LIPOPROTEIN COMPONENT DOMAIN-CONTAINING PROTEIN"/>
    <property type="match status" value="1"/>
</dbReference>
<evidence type="ECO:0000256" key="1">
    <source>
        <dbReference type="SAM" id="Phobius"/>
    </source>
</evidence>
<sequence>MSKQANPTVIGGFVLGALVLVVVAILVFSSGAWMRERVPMVTYFTTTVQGLNVGSQVLFQGVPVGQVTSIGVDYESGRGRFRIPVHYEIWPKQMHILESSGEDERDLKSLLRELVAEHGLRAKLESVSFVTGQYVITLGLEPSAPPLTAPQETRGPVQVPPTPATRDQVEEMLQTIDLGSLVGAATGTLQALEELLRSPALHSSLENLDDTLDGTRTALTELNTELRPLLQRADKTLAAYGELATTLEARVGPLATRIEQRLDDVSNDISGLTRNLETRIDPIANAATGALGEAEAAMGALADFAGEGSATRYELSELLKEATRAARSLRSLADYLERHPESLLQGKR</sequence>
<accession>A0ABS1CEB2</accession>
<feature type="domain" description="Mce/MlaD" evidence="2">
    <location>
        <begin position="42"/>
        <end position="135"/>
    </location>
</feature>
<dbReference type="RefSeq" id="WP_200234881.1">
    <property type="nucleotide sequence ID" value="NZ_NRRV01000009.1"/>
</dbReference>
<dbReference type="Pfam" id="PF02470">
    <property type="entry name" value="MlaD"/>
    <property type="match status" value="1"/>
</dbReference>
<evidence type="ECO:0000313" key="4">
    <source>
        <dbReference type="Proteomes" id="UP000748752"/>
    </source>
</evidence>
<dbReference type="InterPro" id="IPR003399">
    <property type="entry name" value="Mce/MlaD"/>
</dbReference>
<comment type="caution">
    <text evidence="3">The sequence shown here is derived from an EMBL/GenBank/DDBJ whole genome shotgun (WGS) entry which is preliminary data.</text>
</comment>
<proteinExistence type="predicted"/>
<evidence type="ECO:0000259" key="2">
    <source>
        <dbReference type="Pfam" id="PF02470"/>
    </source>
</evidence>
<keyword evidence="1" id="KW-0812">Transmembrane</keyword>
<dbReference type="Proteomes" id="UP000748752">
    <property type="component" value="Unassembled WGS sequence"/>
</dbReference>
<feature type="transmembrane region" description="Helical" evidence="1">
    <location>
        <begin position="12"/>
        <end position="34"/>
    </location>
</feature>